<protein>
    <recommendedName>
        <fullName evidence="1">M23ase beta-sheet core domain-containing protein</fullName>
    </recommendedName>
</protein>
<dbReference type="PANTHER" id="PTHR21666:SF270">
    <property type="entry name" value="MUREIN HYDROLASE ACTIVATOR ENVC"/>
    <property type="match status" value="1"/>
</dbReference>
<dbReference type="InterPro" id="IPR050570">
    <property type="entry name" value="Cell_wall_metabolism_enzyme"/>
</dbReference>
<sequence length="259" mass="28102">MRSVVMATRLPLILIGIALTLTSPLHHEVWLSAGGAALIMLGVASAWLPIRRVDREPVTVLPPVRGRWLGVNSPADKVPSHGVHSNGQTYAIDFVYWPDEDVEWKAVRPWPMVQQPTAFPGFGQPVFAPVTGTVVHAADRRRDHWSRKSWPALAYFFIVEGPVRELIGPSMLLGNHVVVDAGDGTFAVLAHLRRGSVSVEVGQTVDAGDRVAECGNSGNTTEPHLHFQLMDRRRASTAAGIPFRFAGHATPGNGEPLVS</sequence>
<dbReference type="GO" id="GO:0004222">
    <property type="term" value="F:metalloendopeptidase activity"/>
    <property type="evidence" value="ECO:0007669"/>
    <property type="project" value="TreeGrafter"/>
</dbReference>
<gene>
    <name evidence="2" type="ORF">MSEDJ_20510</name>
</gene>
<organism evidence="2 3">
    <name type="scientific">Mycolicibacterium sediminis</name>
    <dbReference type="NCBI Taxonomy" id="1286180"/>
    <lineage>
        <taxon>Bacteria</taxon>
        <taxon>Bacillati</taxon>
        <taxon>Actinomycetota</taxon>
        <taxon>Actinomycetes</taxon>
        <taxon>Mycobacteriales</taxon>
        <taxon>Mycobacteriaceae</taxon>
        <taxon>Mycolicibacterium</taxon>
    </lineage>
</organism>
<name>A0A7I7QNU8_9MYCO</name>
<evidence type="ECO:0000259" key="1">
    <source>
        <dbReference type="Pfam" id="PF01551"/>
    </source>
</evidence>
<dbReference type="PANTHER" id="PTHR21666">
    <property type="entry name" value="PEPTIDASE-RELATED"/>
    <property type="match status" value="1"/>
</dbReference>
<dbReference type="CDD" id="cd12797">
    <property type="entry name" value="M23_peptidase"/>
    <property type="match status" value="1"/>
</dbReference>
<dbReference type="InterPro" id="IPR011055">
    <property type="entry name" value="Dup_hybrid_motif"/>
</dbReference>
<feature type="domain" description="M23ase beta-sheet core" evidence="1">
    <location>
        <begin position="167"/>
        <end position="234"/>
    </location>
</feature>
<dbReference type="Proteomes" id="UP000467193">
    <property type="component" value="Chromosome"/>
</dbReference>
<accession>A0A7I7QNU8</accession>
<dbReference type="InterPro" id="IPR016047">
    <property type="entry name" value="M23ase_b-sheet_dom"/>
</dbReference>
<dbReference type="Gene3D" id="2.70.70.10">
    <property type="entry name" value="Glucose Permease (Domain IIA)"/>
    <property type="match status" value="1"/>
</dbReference>
<proteinExistence type="predicted"/>
<dbReference type="AlphaFoldDB" id="A0A7I7QNU8"/>
<keyword evidence="3" id="KW-1185">Reference proteome</keyword>
<dbReference type="EMBL" id="AP022588">
    <property type="protein sequence ID" value="BBY27955.1"/>
    <property type="molecule type" value="Genomic_DNA"/>
</dbReference>
<reference evidence="2 3" key="1">
    <citation type="journal article" date="2019" name="Emerg. Microbes Infect.">
        <title>Comprehensive subspecies identification of 175 nontuberculous mycobacteria species based on 7547 genomic profiles.</title>
        <authorList>
            <person name="Matsumoto Y."/>
            <person name="Kinjo T."/>
            <person name="Motooka D."/>
            <person name="Nabeya D."/>
            <person name="Jung N."/>
            <person name="Uechi K."/>
            <person name="Horii T."/>
            <person name="Iida T."/>
            <person name="Fujita J."/>
            <person name="Nakamura S."/>
        </authorList>
    </citation>
    <scope>NUCLEOTIDE SEQUENCE [LARGE SCALE GENOMIC DNA]</scope>
    <source>
        <strain evidence="2 3">JCM 17899</strain>
    </source>
</reference>
<dbReference type="SUPFAM" id="SSF51261">
    <property type="entry name" value="Duplicated hybrid motif"/>
    <property type="match status" value="1"/>
</dbReference>
<dbReference type="KEGG" id="msei:MSEDJ_20510"/>
<dbReference type="Pfam" id="PF01551">
    <property type="entry name" value="Peptidase_M23"/>
    <property type="match status" value="1"/>
</dbReference>
<evidence type="ECO:0000313" key="2">
    <source>
        <dbReference type="EMBL" id="BBY27955.1"/>
    </source>
</evidence>
<evidence type="ECO:0000313" key="3">
    <source>
        <dbReference type="Proteomes" id="UP000467193"/>
    </source>
</evidence>